<keyword evidence="6" id="KW-0067">ATP-binding</keyword>
<dbReference type="Proteomes" id="UP001194746">
    <property type="component" value="Unassembled WGS sequence"/>
</dbReference>
<dbReference type="GO" id="GO:0004525">
    <property type="term" value="F:ribonuclease III activity"/>
    <property type="evidence" value="ECO:0007669"/>
    <property type="project" value="InterPro"/>
</dbReference>
<keyword evidence="3" id="KW-0547">Nucleotide-binding</keyword>
<evidence type="ECO:0000256" key="5">
    <source>
        <dbReference type="ARBA" id="ARBA00022806"/>
    </source>
</evidence>
<keyword evidence="1" id="KW-0930">Antiviral protein</keyword>
<evidence type="ECO:0000259" key="13">
    <source>
        <dbReference type="PROSITE" id="PS51327"/>
    </source>
</evidence>
<dbReference type="GO" id="GO:0003723">
    <property type="term" value="F:RNA binding"/>
    <property type="evidence" value="ECO:0007669"/>
    <property type="project" value="UniProtKB-UniRule"/>
</dbReference>
<evidence type="ECO:0000259" key="11">
    <source>
        <dbReference type="PROSITE" id="PS50142"/>
    </source>
</evidence>
<keyword evidence="5" id="KW-0347">Helicase</keyword>
<feature type="domain" description="RNase III" evidence="11">
    <location>
        <begin position="934"/>
        <end position="1117"/>
    </location>
</feature>
<accession>A0AAD4CJC8</accession>
<dbReference type="GO" id="GO:0050688">
    <property type="term" value="P:regulation of defense response to virus"/>
    <property type="evidence" value="ECO:0007669"/>
    <property type="project" value="UniProtKB-KW"/>
</dbReference>
<feature type="domain" description="RNase III" evidence="11">
    <location>
        <begin position="735"/>
        <end position="892"/>
    </location>
</feature>
<proteinExistence type="predicted"/>
<evidence type="ECO:0000256" key="6">
    <source>
        <dbReference type="ARBA" id="ARBA00022840"/>
    </source>
</evidence>
<dbReference type="SUPFAM" id="SSF52540">
    <property type="entry name" value="P-loop containing nucleoside triphosphate hydrolases"/>
    <property type="match status" value="1"/>
</dbReference>
<gene>
    <name evidence="14" type="primary">DCL2_3</name>
    <name evidence="14" type="ORF">FE257_009709</name>
</gene>
<keyword evidence="4" id="KW-0378">Hydrolase</keyword>
<evidence type="ECO:0000256" key="10">
    <source>
        <dbReference type="PROSITE-ProRule" id="PRU00657"/>
    </source>
</evidence>
<dbReference type="AlphaFoldDB" id="A0AAD4CJC8"/>
<comment type="caution">
    <text evidence="14">The sequence shown here is derived from an EMBL/GenBank/DDBJ whole genome shotgun (WGS) entry which is preliminary data.</text>
</comment>
<dbReference type="InterPro" id="IPR038248">
    <property type="entry name" value="Dicer_dimer_sf"/>
</dbReference>
<keyword evidence="2" id="KW-0677">Repeat</keyword>
<keyword evidence="15" id="KW-1185">Reference proteome</keyword>
<evidence type="ECO:0000256" key="4">
    <source>
        <dbReference type="ARBA" id="ARBA00022801"/>
    </source>
</evidence>
<dbReference type="Pfam" id="PF00271">
    <property type="entry name" value="Helicase_C"/>
    <property type="match status" value="1"/>
</dbReference>
<dbReference type="GO" id="GO:0051607">
    <property type="term" value="P:defense response to virus"/>
    <property type="evidence" value="ECO:0007669"/>
    <property type="project" value="UniProtKB-KW"/>
</dbReference>
<dbReference type="Pfam" id="PF03368">
    <property type="entry name" value="Dicer_dimer"/>
    <property type="match status" value="1"/>
</dbReference>
<dbReference type="InterPro" id="IPR005034">
    <property type="entry name" value="Dicer_dimerisation"/>
</dbReference>
<evidence type="ECO:0000256" key="9">
    <source>
        <dbReference type="ARBA" id="ARBA00025403"/>
    </source>
</evidence>
<evidence type="ECO:0000256" key="7">
    <source>
        <dbReference type="ARBA" id="ARBA00022884"/>
    </source>
</evidence>
<feature type="domain" description="Helicase C-terminal" evidence="12">
    <location>
        <begin position="199"/>
        <end position="361"/>
    </location>
</feature>
<dbReference type="Pfam" id="PF00636">
    <property type="entry name" value="Ribonuclease_3"/>
    <property type="match status" value="2"/>
</dbReference>
<evidence type="ECO:0000313" key="14">
    <source>
        <dbReference type="EMBL" id="KAF9887616.1"/>
    </source>
</evidence>
<dbReference type="Gene3D" id="3.40.50.300">
    <property type="entry name" value="P-loop containing nucleotide triphosphate hydrolases"/>
    <property type="match status" value="2"/>
</dbReference>
<evidence type="ECO:0000256" key="1">
    <source>
        <dbReference type="ARBA" id="ARBA00022721"/>
    </source>
</evidence>
<dbReference type="PROSITE" id="PS51327">
    <property type="entry name" value="DICER_DSRBF"/>
    <property type="match status" value="1"/>
</dbReference>
<evidence type="ECO:0000313" key="15">
    <source>
        <dbReference type="Proteomes" id="UP001194746"/>
    </source>
</evidence>
<feature type="domain" description="Dicer dsRNA-binding fold" evidence="13">
    <location>
        <begin position="392"/>
        <end position="486"/>
    </location>
</feature>
<comment type="function">
    <text evidence="9">Dicer-like endonuclease involved in cleaving double-stranded RNA in the RNA interference (RNAi) pathway. Produces 21 to 25 bp dsRNAs (siRNAs) which target the selective destruction of homologous RNAs leading to sequence-specific suppression of gene expression, called post-transcriptional gene silencing (PTGS). Part of a broad host defense response against viral infection and transposons.</text>
</comment>
<dbReference type="InterPro" id="IPR027417">
    <property type="entry name" value="P-loop_NTPase"/>
</dbReference>
<dbReference type="PROSITE" id="PS50142">
    <property type="entry name" value="RNASE_3_2"/>
    <property type="match status" value="2"/>
</dbReference>
<dbReference type="Gene3D" id="3.30.160.380">
    <property type="entry name" value="Dicer dimerisation domain"/>
    <property type="match status" value="1"/>
</dbReference>
<dbReference type="GO" id="GO:0005524">
    <property type="term" value="F:ATP binding"/>
    <property type="evidence" value="ECO:0007669"/>
    <property type="project" value="UniProtKB-KW"/>
</dbReference>
<dbReference type="GO" id="GO:0005737">
    <property type="term" value="C:cytoplasm"/>
    <property type="evidence" value="ECO:0007669"/>
    <property type="project" value="TreeGrafter"/>
</dbReference>
<protein>
    <submittedName>
        <fullName evidence="14">Dicer-like protein 2</fullName>
    </submittedName>
</protein>
<organism evidence="14 15">
    <name type="scientific">Aspergillus nanangensis</name>
    <dbReference type="NCBI Taxonomy" id="2582783"/>
    <lineage>
        <taxon>Eukaryota</taxon>
        <taxon>Fungi</taxon>
        <taxon>Dikarya</taxon>
        <taxon>Ascomycota</taxon>
        <taxon>Pezizomycotina</taxon>
        <taxon>Eurotiomycetes</taxon>
        <taxon>Eurotiomycetidae</taxon>
        <taxon>Eurotiales</taxon>
        <taxon>Aspergillaceae</taxon>
        <taxon>Aspergillus</taxon>
        <taxon>Aspergillus subgen. Circumdati</taxon>
    </lineage>
</organism>
<dbReference type="GO" id="GO:0004386">
    <property type="term" value="F:helicase activity"/>
    <property type="evidence" value="ECO:0007669"/>
    <property type="project" value="UniProtKB-KW"/>
</dbReference>
<keyword evidence="7 10" id="KW-0694">RNA-binding</keyword>
<sequence>MSLSTIYDTGAIPGAAETKQLRTREYQLEMLDESLKQNVIVVFTWVLCPTVALCEQHLHTIHNRVPSMWCRSFTSNDGVDHWGEIEIWNNALSGVKIAVSTYQVLYDALLHGFVKMSQLSLLIFDEERINQELGPWAATGYMQESIKYFKSSMRMNAEKTNFSSYEKDCAMETLTKLGKLQDCLPAMQALDIPPACQCLLDALIQEYDESFCGLIFVTQRATVMALKWLIEKHPDTSHLFRCGTFIGMSTIQRSKTELGYLYDNRNQRETLERFREGFLNLIITTDALEEGIDIPACNTVLNFNCPLNLKAFIQRRGRARRGSAKFIMIMEDEKGLKDLRRLEQMEKDLIEKFQNAVRREIPNHETVSDNKIRSSLTFCIDSTGAQLAMQDAVSHLYKFCSKLPTQPYVNNRPLFSCESDKNGRFQAVVRLPSNLDPSLQAFASSKSWSRAKYAREEAALIAYKALFRVGLVNDHLLPTQVSDIMGKDTSSRSHYSIERQLDPWRDVTRQWQLGRQLYSHNLQIIRPGEKVIELYLVLPTELDTTIRVPLFVDYCTTYVANLSPGHASTMDVPLSRQVTNLILRSADLGHSSYKNWDYAFLLVPEIEDTMIREFVKKYSGAASLNDVLRKHIPLSTIGILRNNTKFCRPFVIESWVDGKSCVSHSPQQPYSSVEAKIKPLTRRRNFLQKVRLANEKSKNDCELNIGSENNIKLFSVQEYSVDMLPSVFTQASLLIPSIVYEVGIYLAAQKLRQRLFLHSTTAFQRMDLLSIAIRPLCVEHQSTFRSLAFIGDGIINFLLTRQLFLHHPLWHEGLLSLLKQSIVSDAGLASAVYTSGLGEFLITNQFNGKRWRPSFIPALITPSNEAKMRHVGVATLADMSKALVGAGFLDNGLEQAAICASVMVPKLKSWNTSSLNNGTYSETRPEDVVAPSAIIDMEELLGYEFTDKSLVVEAMTHPSCTGVSKTSSYRRLAFLGSSVLEWVVVSSLHRQDGSLSSKKLQSFKSAFTNNNFLTFIALTSHQIREQKEIHVDDDHKVHISMGIGSVSLRGFLRLHCEAMSTKLSEVVQKLSQEAELIKKELWEQISYPWIRLNALAEVKFLADIIQSLFGAVYIDSQANLACCEALAERLGILPLLKHSISNGLMADHPKDTLQALLSGRKVSYQIDFEEHSGKFRCCALADGTEITTVEGQSNRGIITVQAAEKAILILRKGMANSKNP</sequence>
<dbReference type="GO" id="GO:0030422">
    <property type="term" value="P:siRNA processing"/>
    <property type="evidence" value="ECO:0007669"/>
    <property type="project" value="TreeGrafter"/>
</dbReference>
<reference evidence="14" key="1">
    <citation type="journal article" date="2019" name="Beilstein J. Org. Chem.">
        <title>Nanangenines: drimane sesquiterpenoids as the dominant metabolite cohort of a novel Australian fungus, Aspergillus nanangensis.</title>
        <authorList>
            <person name="Lacey H.J."/>
            <person name="Gilchrist C.L.M."/>
            <person name="Crombie A."/>
            <person name="Kalaitzis J.A."/>
            <person name="Vuong D."/>
            <person name="Rutledge P.J."/>
            <person name="Turner P."/>
            <person name="Pitt J.I."/>
            <person name="Lacey E."/>
            <person name="Chooi Y.H."/>
            <person name="Piggott A.M."/>
        </authorList>
    </citation>
    <scope>NUCLEOTIDE SEQUENCE</scope>
    <source>
        <strain evidence="14">MST-FP2251</strain>
    </source>
</reference>
<dbReference type="PROSITE" id="PS51194">
    <property type="entry name" value="HELICASE_CTER"/>
    <property type="match status" value="1"/>
</dbReference>
<dbReference type="GO" id="GO:0005634">
    <property type="term" value="C:nucleus"/>
    <property type="evidence" value="ECO:0007669"/>
    <property type="project" value="TreeGrafter"/>
</dbReference>
<evidence type="ECO:0000256" key="3">
    <source>
        <dbReference type="ARBA" id="ARBA00022741"/>
    </source>
</evidence>
<dbReference type="InterPro" id="IPR036389">
    <property type="entry name" value="RNase_III_sf"/>
</dbReference>
<dbReference type="SMART" id="SM00535">
    <property type="entry name" value="RIBOc"/>
    <property type="match status" value="2"/>
</dbReference>
<evidence type="ECO:0000256" key="8">
    <source>
        <dbReference type="ARBA" id="ARBA00023118"/>
    </source>
</evidence>
<dbReference type="Gene3D" id="1.10.1520.10">
    <property type="entry name" value="Ribonuclease III domain"/>
    <property type="match status" value="2"/>
</dbReference>
<dbReference type="SMART" id="SM00490">
    <property type="entry name" value="HELICc"/>
    <property type="match status" value="1"/>
</dbReference>
<dbReference type="CDD" id="cd00593">
    <property type="entry name" value="RIBOc"/>
    <property type="match status" value="2"/>
</dbReference>
<reference evidence="14" key="2">
    <citation type="submission" date="2020-02" db="EMBL/GenBank/DDBJ databases">
        <authorList>
            <person name="Gilchrist C.L.M."/>
            <person name="Chooi Y.-H."/>
        </authorList>
    </citation>
    <scope>NUCLEOTIDE SEQUENCE</scope>
    <source>
        <strain evidence="14">MST-FP2251</strain>
    </source>
</reference>
<evidence type="ECO:0000256" key="2">
    <source>
        <dbReference type="ARBA" id="ARBA00022737"/>
    </source>
</evidence>
<dbReference type="InterPro" id="IPR000999">
    <property type="entry name" value="RNase_III_dom"/>
</dbReference>
<name>A0AAD4CJC8_ASPNN</name>
<evidence type="ECO:0000259" key="12">
    <source>
        <dbReference type="PROSITE" id="PS51194"/>
    </source>
</evidence>
<dbReference type="PANTHER" id="PTHR14950:SF37">
    <property type="entry name" value="ENDORIBONUCLEASE DICER"/>
    <property type="match status" value="1"/>
</dbReference>
<dbReference type="PANTHER" id="PTHR14950">
    <property type="entry name" value="DICER-RELATED"/>
    <property type="match status" value="1"/>
</dbReference>
<dbReference type="InterPro" id="IPR001650">
    <property type="entry name" value="Helicase_C-like"/>
</dbReference>
<keyword evidence="8" id="KW-0051">Antiviral defense</keyword>
<dbReference type="EMBL" id="VCAU01000058">
    <property type="protein sequence ID" value="KAF9887616.1"/>
    <property type="molecule type" value="Genomic_DNA"/>
</dbReference>
<dbReference type="SUPFAM" id="SSF69065">
    <property type="entry name" value="RNase III domain-like"/>
    <property type="match status" value="2"/>
</dbReference>